<evidence type="ECO:0000256" key="6">
    <source>
        <dbReference type="ARBA" id="ARBA00022729"/>
    </source>
</evidence>
<dbReference type="RefSeq" id="XP_022081495.1">
    <property type="nucleotide sequence ID" value="XM_022225803.1"/>
</dbReference>
<dbReference type="PANTHER" id="PTHR14995:SF2">
    <property type="entry name" value="PROTEIN AMNIONLESS"/>
    <property type="match status" value="1"/>
</dbReference>
<name>A0A8B7XND3_ACAPL</name>
<dbReference type="GO" id="GO:0006898">
    <property type="term" value="P:receptor-mediated endocytosis"/>
    <property type="evidence" value="ECO:0007669"/>
    <property type="project" value="TreeGrafter"/>
</dbReference>
<feature type="compositionally biased region" description="Basic and acidic residues" evidence="10">
    <location>
        <begin position="504"/>
        <end position="516"/>
    </location>
</feature>
<evidence type="ECO:0000256" key="3">
    <source>
        <dbReference type="ARBA" id="ARBA00022448"/>
    </source>
</evidence>
<accession>A0A8B7XND3</accession>
<evidence type="ECO:0000313" key="14">
    <source>
        <dbReference type="RefSeq" id="XP_022081495.1"/>
    </source>
</evidence>
<sequence>MKVVVVFLSLLGICYGSSKQWQRDVNFDNPNNWNTGKAPCATNKIIFPETVKGVLLQTNMTSVKEVVLPKDGVLLMPSNMTLNFSDSPASDPECDGGDITFTRTNDESWFDPDNWLDSDSLITVESERVPCTYDSVIFPQDKVFNVKLDSSITVGTMTFSGKDYSTSRFSSFLASETGKMQFSITSGASVTIKGNSCPITSGCPCGNDNEVLLPKICNLYSCLAVSCRNAVTPVGGCCPLCGAILTMEYTTNFNLANFKKKIHDDFGVRDNPADNPTGGRRRREVDTGMVDTYTSKTSKDQIQLVLTDRAAGSSSGQTAIDMAQKIVTAMQNDPGAFGITSVDMKSSQKGTGTQTGGLSGGGVVGIVIAVLVVVIVIITVIFLLRRYQYTPFFSKDQPLHADMEIAADIPVGFMETIPGQPAAMYMQSFDNPVYNTPSAEDNLYDDPTKVATMDLTEVDSNDLKKETKKGKGLPPETLTASFDNPNYASVMETGIDDVTSEGGARAEDLSKMESES</sequence>
<reference evidence="14" key="1">
    <citation type="submission" date="2025-08" db="UniProtKB">
        <authorList>
            <consortium name="RefSeq"/>
        </authorList>
    </citation>
    <scope>IDENTIFICATION</scope>
</reference>
<feature type="chain" id="PRO_5034497154" description="Protein amnionless" evidence="12">
    <location>
        <begin position="17"/>
        <end position="516"/>
    </location>
</feature>
<keyword evidence="4" id="KW-1003">Cell membrane</keyword>
<proteinExistence type="predicted"/>
<evidence type="ECO:0000256" key="5">
    <source>
        <dbReference type="ARBA" id="ARBA00022692"/>
    </source>
</evidence>
<evidence type="ECO:0000256" key="2">
    <source>
        <dbReference type="ARBA" id="ARBA00021200"/>
    </source>
</evidence>
<evidence type="ECO:0000256" key="1">
    <source>
        <dbReference type="ARBA" id="ARBA00004251"/>
    </source>
</evidence>
<dbReference type="InterPro" id="IPR026112">
    <property type="entry name" value="AMN"/>
</dbReference>
<evidence type="ECO:0000313" key="13">
    <source>
        <dbReference type="Proteomes" id="UP000694845"/>
    </source>
</evidence>
<dbReference type="GO" id="GO:0030139">
    <property type="term" value="C:endocytic vesicle"/>
    <property type="evidence" value="ECO:0007669"/>
    <property type="project" value="TreeGrafter"/>
</dbReference>
<dbReference type="CTD" id="81693"/>
<dbReference type="OrthoDB" id="10067964at2759"/>
<dbReference type="OMA" id="NALYKQW"/>
<keyword evidence="5 11" id="KW-0812">Transmembrane</keyword>
<evidence type="ECO:0000256" key="11">
    <source>
        <dbReference type="SAM" id="Phobius"/>
    </source>
</evidence>
<evidence type="ECO:0000256" key="7">
    <source>
        <dbReference type="ARBA" id="ARBA00022927"/>
    </source>
</evidence>
<organism evidence="13 14">
    <name type="scientific">Acanthaster planci</name>
    <name type="common">Crown-of-thorns starfish</name>
    <dbReference type="NCBI Taxonomy" id="133434"/>
    <lineage>
        <taxon>Eukaryota</taxon>
        <taxon>Metazoa</taxon>
        <taxon>Echinodermata</taxon>
        <taxon>Eleutherozoa</taxon>
        <taxon>Asterozoa</taxon>
        <taxon>Asteroidea</taxon>
        <taxon>Valvatacea</taxon>
        <taxon>Valvatida</taxon>
        <taxon>Acanthasteridae</taxon>
        <taxon>Acanthaster</taxon>
    </lineage>
</organism>
<dbReference type="AlphaFoldDB" id="A0A8B7XND3"/>
<dbReference type="PANTHER" id="PTHR14995">
    <property type="entry name" value="AMNIONLESS"/>
    <property type="match status" value="1"/>
</dbReference>
<evidence type="ECO:0000256" key="9">
    <source>
        <dbReference type="ARBA" id="ARBA00023136"/>
    </source>
</evidence>
<keyword evidence="7" id="KW-0653">Protein transport</keyword>
<keyword evidence="3" id="KW-0813">Transport</keyword>
<dbReference type="Proteomes" id="UP000694845">
    <property type="component" value="Unplaced"/>
</dbReference>
<dbReference type="GeneID" id="110974271"/>
<feature type="compositionally biased region" description="Polar residues" evidence="10">
    <location>
        <begin position="478"/>
        <end position="487"/>
    </location>
</feature>
<evidence type="ECO:0000256" key="8">
    <source>
        <dbReference type="ARBA" id="ARBA00022989"/>
    </source>
</evidence>
<evidence type="ECO:0000256" key="12">
    <source>
        <dbReference type="SAM" id="SignalP"/>
    </source>
</evidence>
<dbReference type="GO" id="GO:0015031">
    <property type="term" value="P:protein transport"/>
    <property type="evidence" value="ECO:0007669"/>
    <property type="project" value="UniProtKB-KW"/>
</dbReference>
<evidence type="ECO:0000256" key="4">
    <source>
        <dbReference type="ARBA" id="ARBA00022475"/>
    </source>
</evidence>
<evidence type="ECO:0000256" key="10">
    <source>
        <dbReference type="SAM" id="MobiDB-lite"/>
    </source>
</evidence>
<comment type="subcellular location">
    <subcellularLocation>
        <location evidence="1">Cell membrane</location>
        <topology evidence="1">Single-pass type I membrane protein</topology>
    </subcellularLocation>
</comment>
<protein>
    <recommendedName>
        <fullName evidence="2">Protein amnionless</fullName>
    </recommendedName>
</protein>
<dbReference type="KEGG" id="aplc:110974271"/>
<feature type="region of interest" description="Disordered" evidence="10">
    <location>
        <begin position="461"/>
        <end position="516"/>
    </location>
</feature>
<feature type="transmembrane region" description="Helical" evidence="11">
    <location>
        <begin position="363"/>
        <end position="384"/>
    </location>
</feature>
<dbReference type="Pfam" id="PF14828">
    <property type="entry name" value="Amnionless"/>
    <property type="match status" value="1"/>
</dbReference>
<feature type="signal peptide" evidence="12">
    <location>
        <begin position="1"/>
        <end position="16"/>
    </location>
</feature>
<keyword evidence="13" id="KW-1185">Reference proteome</keyword>
<keyword evidence="9 11" id="KW-0472">Membrane</keyword>
<keyword evidence="6 12" id="KW-0732">Signal</keyword>
<keyword evidence="8 11" id="KW-1133">Transmembrane helix</keyword>
<dbReference type="GO" id="GO:0016324">
    <property type="term" value="C:apical plasma membrane"/>
    <property type="evidence" value="ECO:0007669"/>
    <property type="project" value="TreeGrafter"/>
</dbReference>
<gene>
    <name evidence="14" type="primary">LOC110974271</name>
</gene>